<evidence type="ECO:0000259" key="8">
    <source>
        <dbReference type="PROSITE" id="PS51667"/>
    </source>
</evidence>
<dbReference type="PANTHER" id="PTHR31602:SF81">
    <property type="entry name" value="GROWTH-REGULATING FACTOR 9"/>
    <property type="match status" value="1"/>
</dbReference>
<dbReference type="SMART" id="SM00951">
    <property type="entry name" value="QLQ"/>
    <property type="match status" value="1"/>
</dbReference>
<feature type="domain" description="QLQ" evidence="7">
    <location>
        <begin position="27"/>
        <end position="62"/>
    </location>
</feature>
<reference evidence="10" key="1">
    <citation type="journal article" date="2018" name="Gigascience">
        <title>Genome assembly of the Pink Ipe (Handroanthus impetiginosus, Bignoniaceae), a highly valued, ecologically keystone Neotropical timber forest tree.</title>
        <authorList>
            <person name="Silva-Junior O.B."/>
            <person name="Grattapaglia D."/>
            <person name="Novaes E."/>
            <person name="Collevatti R.G."/>
        </authorList>
    </citation>
    <scope>NUCLEOTIDE SEQUENCE [LARGE SCALE GENOMIC DNA]</scope>
    <source>
        <strain evidence="10">cv. UFG-1</strain>
    </source>
</reference>
<sequence length="178" mass="20130">MEAPSPPCKISRVIQSGKATAARVKHGFTWMQLQELELQSLIYNYIKAGIPVPTHLILPIWRSFAGCIAHQIYPNCLGYNPLYFDPKSSMDPEPRRCRRTDGKKWRCSRNVVEGQKYCSSHMHRGRLRPRNNLQPPPAATAAEETCSTNKFSSTNLSIPCSSKVKRVTQGYDPIRGNK</sequence>
<comment type="caution">
    <text evidence="9">The sequence shown here is derived from an EMBL/GenBank/DDBJ whole genome shotgun (WGS) entry which is preliminary data.</text>
</comment>
<dbReference type="PROSITE" id="PS51666">
    <property type="entry name" value="QLQ"/>
    <property type="match status" value="1"/>
</dbReference>
<organism evidence="9 10">
    <name type="scientific">Handroanthus impetiginosus</name>
    <dbReference type="NCBI Taxonomy" id="429701"/>
    <lineage>
        <taxon>Eukaryota</taxon>
        <taxon>Viridiplantae</taxon>
        <taxon>Streptophyta</taxon>
        <taxon>Embryophyta</taxon>
        <taxon>Tracheophyta</taxon>
        <taxon>Spermatophyta</taxon>
        <taxon>Magnoliopsida</taxon>
        <taxon>eudicotyledons</taxon>
        <taxon>Gunneridae</taxon>
        <taxon>Pentapetalae</taxon>
        <taxon>asterids</taxon>
        <taxon>lamiids</taxon>
        <taxon>Lamiales</taxon>
        <taxon>Bignoniaceae</taxon>
        <taxon>Crescentiina</taxon>
        <taxon>Tabebuia alliance</taxon>
        <taxon>Handroanthus</taxon>
    </lineage>
</organism>
<dbReference type="OrthoDB" id="905956at2759"/>
<proteinExistence type="inferred from homology"/>
<dbReference type="GO" id="GO:0005524">
    <property type="term" value="F:ATP binding"/>
    <property type="evidence" value="ECO:0007669"/>
    <property type="project" value="UniProtKB-UniRule"/>
</dbReference>
<dbReference type="EMBL" id="NKXS01001478">
    <property type="protein sequence ID" value="PIN18287.1"/>
    <property type="molecule type" value="Genomic_DNA"/>
</dbReference>
<name>A0A2G9HL89_9LAMI</name>
<comment type="subcellular location">
    <subcellularLocation>
        <location evidence="1 5">Nucleus</location>
    </subcellularLocation>
</comment>
<dbReference type="InterPro" id="IPR014977">
    <property type="entry name" value="WRC_dom"/>
</dbReference>
<dbReference type="GO" id="GO:0099402">
    <property type="term" value="P:plant organ development"/>
    <property type="evidence" value="ECO:0007669"/>
    <property type="project" value="UniProtKB-ARBA"/>
</dbReference>
<dbReference type="GO" id="GO:0005634">
    <property type="term" value="C:nucleus"/>
    <property type="evidence" value="ECO:0007669"/>
    <property type="project" value="UniProtKB-SubCell"/>
</dbReference>
<comment type="domain">
    <text evidence="5">The QLQ domain and WRC domain may be involved in protein-protein interaction and DNA-binding, respectively.</text>
</comment>
<comment type="similarity">
    <text evidence="2 5">Belongs to the GRF family.</text>
</comment>
<keyword evidence="5" id="KW-0805">Transcription regulation</keyword>
<evidence type="ECO:0000256" key="2">
    <source>
        <dbReference type="ARBA" id="ARBA00008122"/>
    </source>
</evidence>
<dbReference type="PROSITE" id="PS51667">
    <property type="entry name" value="WRC"/>
    <property type="match status" value="1"/>
</dbReference>
<dbReference type="GO" id="GO:0006351">
    <property type="term" value="P:DNA-templated transcription"/>
    <property type="evidence" value="ECO:0007669"/>
    <property type="project" value="UniProtKB-UniRule"/>
</dbReference>
<evidence type="ECO:0000256" key="6">
    <source>
        <dbReference type="SAM" id="MobiDB-lite"/>
    </source>
</evidence>
<evidence type="ECO:0000256" key="4">
    <source>
        <dbReference type="PROSITE-ProRule" id="PRU01002"/>
    </source>
</evidence>
<evidence type="ECO:0000259" key="7">
    <source>
        <dbReference type="PROSITE" id="PS51666"/>
    </source>
</evidence>
<keyword evidence="10" id="KW-1185">Reference proteome</keyword>
<dbReference type="InterPro" id="IPR031137">
    <property type="entry name" value="GRF"/>
</dbReference>
<keyword evidence="5" id="KW-0804">Transcription</keyword>
<comment type="caution">
    <text evidence="4">Lacks conserved residue(s) required for the propagation of feature annotation.</text>
</comment>
<keyword evidence="5" id="KW-0010">Activator</keyword>
<feature type="domain" description="WRC" evidence="8">
    <location>
        <begin position="91"/>
        <end position="135"/>
    </location>
</feature>
<dbReference type="AlphaFoldDB" id="A0A2G9HL89"/>
<evidence type="ECO:0000256" key="1">
    <source>
        <dbReference type="ARBA" id="ARBA00004123"/>
    </source>
</evidence>
<gene>
    <name evidence="9" type="ORF">CDL12_09046</name>
</gene>
<keyword evidence="3 5" id="KW-0539">Nucleus</keyword>
<dbReference type="PANTHER" id="PTHR31602">
    <property type="entry name" value="GROWTH-REGULATING FACTOR 5"/>
    <property type="match status" value="1"/>
</dbReference>
<dbReference type="Pfam" id="PF08880">
    <property type="entry name" value="QLQ"/>
    <property type="match status" value="1"/>
</dbReference>
<dbReference type="GO" id="GO:0006355">
    <property type="term" value="P:regulation of DNA-templated transcription"/>
    <property type="evidence" value="ECO:0007669"/>
    <property type="project" value="InterPro"/>
</dbReference>
<comment type="function">
    <text evidence="5">Transcription activator.</text>
</comment>
<dbReference type="Proteomes" id="UP000231279">
    <property type="component" value="Unassembled WGS sequence"/>
</dbReference>
<dbReference type="STRING" id="429701.A0A2G9HL89"/>
<accession>A0A2G9HL89</accession>
<dbReference type="Pfam" id="PF08879">
    <property type="entry name" value="WRC"/>
    <property type="match status" value="1"/>
</dbReference>
<evidence type="ECO:0000313" key="9">
    <source>
        <dbReference type="EMBL" id="PIN18287.1"/>
    </source>
</evidence>
<evidence type="ECO:0000313" key="10">
    <source>
        <dbReference type="Proteomes" id="UP000231279"/>
    </source>
</evidence>
<evidence type="ECO:0000256" key="3">
    <source>
        <dbReference type="ARBA" id="ARBA00023242"/>
    </source>
</evidence>
<evidence type="ECO:0000256" key="5">
    <source>
        <dbReference type="RuleBase" id="RU367127"/>
    </source>
</evidence>
<feature type="region of interest" description="Disordered" evidence="6">
    <location>
        <begin position="125"/>
        <end position="145"/>
    </location>
</feature>
<protein>
    <recommendedName>
        <fullName evidence="5">Growth-regulating factor</fullName>
    </recommendedName>
</protein>
<dbReference type="InterPro" id="IPR014978">
    <property type="entry name" value="Gln-Leu-Gln_QLQ"/>
</dbReference>